<evidence type="ECO:0000313" key="2">
    <source>
        <dbReference type="EMBL" id="CDW23481.1"/>
    </source>
</evidence>
<evidence type="ECO:0000256" key="1">
    <source>
        <dbReference type="SAM" id="Phobius"/>
    </source>
</evidence>
<feature type="non-terminal residue" evidence="2">
    <location>
        <position position="1"/>
    </location>
</feature>
<sequence length="41" mass="4794">ERKSEKGIHILGIIPLHIIYINEYYIVSCKNNNNNNKVPIK</sequence>
<dbReference type="AlphaFoldDB" id="A0A0K2TDF9"/>
<keyword evidence="1" id="KW-0472">Membrane</keyword>
<accession>A0A0K2TDF9</accession>
<keyword evidence="1" id="KW-0812">Transmembrane</keyword>
<proteinExistence type="predicted"/>
<keyword evidence="1" id="KW-1133">Transmembrane helix</keyword>
<dbReference type="EMBL" id="HACA01006120">
    <property type="protein sequence ID" value="CDW23481.1"/>
    <property type="molecule type" value="Transcribed_RNA"/>
</dbReference>
<organism evidence="2">
    <name type="scientific">Lepeophtheirus salmonis</name>
    <name type="common">Salmon louse</name>
    <name type="synonym">Caligus salmonis</name>
    <dbReference type="NCBI Taxonomy" id="72036"/>
    <lineage>
        <taxon>Eukaryota</taxon>
        <taxon>Metazoa</taxon>
        <taxon>Ecdysozoa</taxon>
        <taxon>Arthropoda</taxon>
        <taxon>Crustacea</taxon>
        <taxon>Multicrustacea</taxon>
        <taxon>Hexanauplia</taxon>
        <taxon>Copepoda</taxon>
        <taxon>Siphonostomatoida</taxon>
        <taxon>Caligidae</taxon>
        <taxon>Lepeophtheirus</taxon>
    </lineage>
</organism>
<reference evidence="2" key="1">
    <citation type="submission" date="2014-05" db="EMBL/GenBank/DDBJ databases">
        <authorList>
            <person name="Chronopoulou M."/>
        </authorList>
    </citation>
    <scope>NUCLEOTIDE SEQUENCE</scope>
    <source>
        <tissue evidence="2">Whole organism</tissue>
    </source>
</reference>
<name>A0A0K2TDF9_LEPSM</name>
<feature type="transmembrane region" description="Helical" evidence="1">
    <location>
        <begin position="7"/>
        <end position="27"/>
    </location>
</feature>
<protein>
    <submittedName>
        <fullName evidence="2">Uncharacterized protein</fullName>
    </submittedName>
</protein>